<gene>
    <name evidence="1" type="ordered locus">Ctha_1438</name>
</gene>
<dbReference type="KEGG" id="cts:Ctha_1438"/>
<dbReference type="OrthoDB" id="9789123at2"/>
<dbReference type="InterPro" id="IPR029063">
    <property type="entry name" value="SAM-dependent_MTases_sf"/>
</dbReference>
<sequence length="281" mass="32310">MSHYSRLRTALKETQKAFPFENYIDKANSLEMQAIIYELRKYLVDFEHKRLLDIGSGPMDKTGVFQSLGFECYAVDDLNDPWHLRNDNIDRIKEYAENIGINFYHQKPGEYNIPFEENSFDVVCSLAVIEHLHESPRGLLNTMGVFARPGGLLVIIMPNSVNLRKRISVLLGRTNYPPVDMFFNCIGNWRGHVREYTLKETEYICSASGFEILSSTTFEHLAHQKLRTPLRQLYILLGNIIPTLRSSLLVVCRKPESWRAVNEDPEAFRRSLARAVPKGAA</sequence>
<dbReference type="HOGENOM" id="CLU_989356_0_0_10"/>
<dbReference type="SUPFAM" id="SSF53335">
    <property type="entry name" value="S-adenosyl-L-methionine-dependent methyltransferases"/>
    <property type="match status" value="1"/>
</dbReference>
<protein>
    <submittedName>
        <fullName evidence="1">Methyltransferase type 11</fullName>
    </submittedName>
</protein>
<evidence type="ECO:0000313" key="1">
    <source>
        <dbReference type="EMBL" id="ACF13899.1"/>
    </source>
</evidence>
<reference evidence="1 2" key="1">
    <citation type="submission" date="2008-06" db="EMBL/GenBank/DDBJ databases">
        <title>Complete sequence of Chloroherpeton thalassium ATCC 35110.</title>
        <authorList>
            <consortium name="US DOE Joint Genome Institute"/>
            <person name="Lucas S."/>
            <person name="Copeland A."/>
            <person name="Lapidus A."/>
            <person name="Glavina del Rio T."/>
            <person name="Dalin E."/>
            <person name="Tice H."/>
            <person name="Bruce D."/>
            <person name="Goodwin L."/>
            <person name="Pitluck S."/>
            <person name="Schmutz J."/>
            <person name="Larimer F."/>
            <person name="Land M."/>
            <person name="Hauser L."/>
            <person name="Kyrpides N."/>
            <person name="Mikhailova N."/>
            <person name="Liu Z."/>
            <person name="Li T."/>
            <person name="Zhao F."/>
            <person name="Overmann J."/>
            <person name="Bryant D.A."/>
            <person name="Richardson P."/>
        </authorList>
    </citation>
    <scope>NUCLEOTIDE SEQUENCE [LARGE SCALE GENOMIC DNA]</scope>
    <source>
        <strain evidence="2">ATCC 35110 / GB-78</strain>
    </source>
</reference>
<dbReference type="EMBL" id="CP001100">
    <property type="protein sequence ID" value="ACF13899.1"/>
    <property type="molecule type" value="Genomic_DNA"/>
</dbReference>
<keyword evidence="1" id="KW-0808">Transferase</keyword>
<dbReference type="Proteomes" id="UP000001208">
    <property type="component" value="Chromosome"/>
</dbReference>
<proteinExistence type="predicted"/>
<dbReference type="eggNOG" id="COG2227">
    <property type="taxonomic scope" value="Bacteria"/>
</dbReference>
<dbReference type="RefSeq" id="WP_012499983.1">
    <property type="nucleotide sequence ID" value="NC_011026.1"/>
</dbReference>
<dbReference type="Pfam" id="PF13489">
    <property type="entry name" value="Methyltransf_23"/>
    <property type="match status" value="1"/>
</dbReference>
<organism evidence="1 2">
    <name type="scientific">Chloroherpeton thalassium (strain ATCC 35110 / GB-78)</name>
    <dbReference type="NCBI Taxonomy" id="517418"/>
    <lineage>
        <taxon>Bacteria</taxon>
        <taxon>Pseudomonadati</taxon>
        <taxon>Chlorobiota</taxon>
        <taxon>Chlorobiia</taxon>
        <taxon>Chlorobiales</taxon>
        <taxon>Chloroherpetonaceae</taxon>
        <taxon>Chloroherpeton</taxon>
    </lineage>
</organism>
<keyword evidence="1" id="KW-0489">Methyltransferase</keyword>
<dbReference type="Gene3D" id="3.40.50.150">
    <property type="entry name" value="Vaccinia Virus protein VP39"/>
    <property type="match status" value="1"/>
</dbReference>
<dbReference type="CDD" id="cd02440">
    <property type="entry name" value="AdoMet_MTases"/>
    <property type="match status" value="1"/>
</dbReference>
<evidence type="ECO:0000313" key="2">
    <source>
        <dbReference type="Proteomes" id="UP000001208"/>
    </source>
</evidence>
<dbReference type="AlphaFoldDB" id="B3QRU6"/>
<dbReference type="GO" id="GO:0008168">
    <property type="term" value="F:methyltransferase activity"/>
    <property type="evidence" value="ECO:0007669"/>
    <property type="project" value="UniProtKB-KW"/>
</dbReference>
<keyword evidence="2" id="KW-1185">Reference proteome</keyword>
<dbReference type="GO" id="GO:0032259">
    <property type="term" value="P:methylation"/>
    <property type="evidence" value="ECO:0007669"/>
    <property type="project" value="UniProtKB-KW"/>
</dbReference>
<accession>B3QRU6</accession>
<name>B3QRU6_CHLT3</name>